<reference evidence="2 3" key="1">
    <citation type="journal article" date="2018" name="Front. Microbiol.">
        <title>Genomic and genetic insights into a cosmopolitan fungus, Paecilomyces variotii (Eurotiales).</title>
        <authorList>
            <person name="Urquhart A.S."/>
            <person name="Mondo S.J."/>
            <person name="Makela M.R."/>
            <person name="Hane J.K."/>
            <person name="Wiebenga A."/>
            <person name="He G."/>
            <person name="Mihaltcheva S."/>
            <person name="Pangilinan J."/>
            <person name="Lipzen A."/>
            <person name="Barry K."/>
            <person name="de Vries R.P."/>
            <person name="Grigoriev I.V."/>
            <person name="Idnurm A."/>
        </authorList>
    </citation>
    <scope>NUCLEOTIDE SEQUENCE [LARGE SCALE GENOMIC DNA]</scope>
    <source>
        <strain evidence="2 3">CBS 101075</strain>
    </source>
</reference>
<evidence type="ECO:0000313" key="3">
    <source>
        <dbReference type="Proteomes" id="UP000283841"/>
    </source>
</evidence>
<dbReference type="Proteomes" id="UP000283841">
    <property type="component" value="Unassembled WGS sequence"/>
</dbReference>
<gene>
    <name evidence="2" type="ORF">C8Q69DRAFT_442535</name>
</gene>
<protein>
    <submittedName>
        <fullName evidence="2">Uncharacterized protein</fullName>
    </submittedName>
</protein>
<evidence type="ECO:0000256" key="1">
    <source>
        <dbReference type="SAM" id="SignalP"/>
    </source>
</evidence>
<feature type="signal peptide" evidence="1">
    <location>
        <begin position="1"/>
        <end position="22"/>
    </location>
</feature>
<feature type="chain" id="PRO_5019544970" evidence="1">
    <location>
        <begin position="23"/>
        <end position="363"/>
    </location>
</feature>
<dbReference type="GeneID" id="39598122"/>
<name>A0A443I2U1_BYSSP</name>
<comment type="caution">
    <text evidence="2">The sequence shown here is derived from an EMBL/GenBank/DDBJ whole genome shotgun (WGS) entry which is preliminary data.</text>
</comment>
<evidence type="ECO:0000313" key="2">
    <source>
        <dbReference type="EMBL" id="RWQ98378.1"/>
    </source>
</evidence>
<dbReference type="RefSeq" id="XP_028488023.1">
    <property type="nucleotide sequence ID" value="XM_028628845.1"/>
</dbReference>
<sequence>MLWTRLLLSGLALASGLVDARAIVEKLGFDFTPNLLAREFLNITSPLKPLESSGITSNPRCNPPCGACGSSCSISSAFKKRSLVDAVVSNTTSAPETTNRLVKRVLPNVQQEEIGRYLTRAISRLKNPYRHRNTNQISLAYAKKEFSDYTESDVLNIGSEQLTGCTVITLVSREAVYMVCPKMSAFPFLSLSNRLCKAHIWETLAFIPNWKKDPNDSDIDEDAAFEENCINLLTKKRNRWKAKGTPITPELYAGKTPYLFIMTPRADPDLDDAGNAQVPSFDQQRYPGRIATIVSTIRDRLGEQPTVVFYNYLPPEEEDDPAETSYQGKVLFELDANADGNGRANFRLWYEEATENGWDLGLM</sequence>
<proteinExistence type="predicted"/>
<dbReference type="VEuPathDB" id="FungiDB:C8Q69DRAFT_442535"/>
<accession>A0A443I2U1</accession>
<keyword evidence="3" id="KW-1185">Reference proteome</keyword>
<dbReference type="AlphaFoldDB" id="A0A443I2U1"/>
<dbReference type="EMBL" id="RCNU01000002">
    <property type="protein sequence ID" value="RWQ98378.1"/>
    <property type="molecule type" value="Genomic_DNA"/>
</dbReference>
<organism evidence="2 3">
    <name type="scientific">Byssochlamys spectabilis</name>
    <name type="common">Paecilomyces variotii</name>
    <dbReference type="NCBI Taxonomy" id="264951"/>
    <lineage>
        <taxon>Eukaryota</taxon>
        <taxon>Fungi</taxon>
        <taxon>Dikarya</taxon>
        <taxon>Ascomycota</taxon>
        <taxon>Pezizomycotina</taxon>
        <taxon>Eurotiomycetes</taxon>
        <taxon>Eurotiomycetidae</taxon>
        <taxon>Eurotiales</taxon>
        <taxon>Thermoascaceae</taxon>
        <taxon>Paecilomyces</taxon>
    </lineage>
</organism>
<keyword evidence="1" id="KW-0732">Signal</keyword>